<reference evidence="2" key="1">
    <citation type="submission" date="2022-11" db="UniProtKB">
        <authorList>
            <consortium name="WormBaseParasite"/>
        </authorList>
    </citation>
    <scope>IDENTIFICATION</scope>
</reference>
<name>A0A915Q7G3_9BILA</name>
<dbReference type="Proteomes" id="UP000887581">
    <property type="component" value="Unplaced"/>
</dbReference>
<protein>
    <submittedName>
        <fullName evidence="2">Uncharacterized protein</fullName>
    </submittedName>
</protein>
<evidence type="ECO:0000313" key="1">
    <source>
        <dbReference type="Proteomes" id="UP000887581"/>
    </source>
</evidence>
<sequence length="135" mass="14781">MGKSGSYAVSVKDSGKASDASDFRTRFLLNLPLPDSCLSHRALNSSEISSVCARRKGEDELSPKAPGSTRDLVSHRCQLALASYPPTTSPSEVISWFLPRQSLTIEQCVILAESLDVAIQPIRSSVPYRMKHYDP</sequence>
<accession>A0A915Q7G3</accession>
<dbReference type="WBParaSite" id="sdigi.contig8.g979.t1">
    <property type="protein sequence ID" value="sdigi.contig8.g979.t1"/>
    <property type="gene ID" value="sdigi.contig8.g979"/>
</dbReference>
<keyword evidence="1" id="KW-1185">Reference proteome</keyword>
<proteinExistence type="predicted"/>
<dbReference type="AlphaFoldDB" id="A0A915Q7G3"/>
<organism evidence="1 2">
    <name type="scientific">Setaria digitata</name>
    <dbReference type="NCBI Taxonomy" id="48799"/>
    <lineage>
        <taxon>Eukaryota</taxon>
        <taxon>Metazoa</taxon>
        <taxon>Ecdysozoa</taxon>
        <taxon>Nematoda</taxon>
        <taxon>Chromadorea</taxon>
        <taxon>Rhabditida</taxon>
        <taxon>Spirurina</taxon>
        <taxon>Spiruromorpha</taxon>
        <taxon>Filarioidea</taxon>
        <taxon>Setariidae</taxon>
        <taxon>Setaria</taxon>
    </lineage>
</organism>
<evidence type="ECO:0000313" key="2">
    <source>
        <dbReference type="WBParaSite" id="sdigi.contig8.g979.t1"/>
    </source>
</evidence>